<evidence type="ECO:0000256" key="3">
    <source>
        <dbReference type="ARBA" id="ARBA00023080"/>
    </source>
</evidence>
<sequence>MKAQLCLASSSPRRQALLTQLGYQFELVAPNIDETMRAGETPAQFVVRMAKEKALAGQALLAPQAETAPLVLGSDTIVVQDGKVLGKPVDKADGEAMLRRLSGRAHRVLTAVALSDGERLEFKLVITQVIFCALSDAQIAAYWDTGEPADKAGSYGIQGLGGNFVRAIDGSYSAVVGLPLVETRELIEQMIAERK</sequence>
<dbReference type="RefSeq" id="WP_345337263.1">
    <property type="nucleotide sequence ID" value="NZ_BAABJZ010000105.1"/>
</dbReference>
<feature type="site" description="Important for substrate specificity" evidence="4">
    <location>
        <position position="76"/>
    </location>
</feature>
<keyword evidence="6" id="KW-1185">Reference proteome</keyword>
<dbReference type="EMBL" id="BAABJZ010000105">
    <property type="protein sequence ID" value="GAA4901790.1"/>
    <property type="molecule type" value="Genomic_DNA"/>
</dbReference>
<comment type="function">
    <text evidence="4">Nucleoside triphosphate pyrophosphatase that hydrolyzes dTTP and UTP. May have a dual role in cell division arrest and in preventing the incorporation of modified nucleotides into cellular nucleic acids.</text>
</comment>
<feature type="site" description="Important for substrate specificity" evidence="4">
    <location>
        <position position="13"/>
    </location>
</feature>
<dbReference type="HAMAP" id="MF_00528">
    <property type="entry name" value="Maf"/>
    <property type="match status" value="1"/>
</dbReference>
<comment type="catalytic activity">
    <reaction evidence="4">
        <text>dTTP + H2O = dTMP + diphosphate + H(+)</text>
        <dbReference type="Rhea" id="RHEA:28534"/>
        <dbReference type="ChEBI" id="CHEBI:15377"/>
        <dbReference type="ChEBI" id="CHEBI:15378"/>
        <dbReference type="ChEBI" id="CHEBI:33019"/>
        <dbReference type="ChEBI" id="CHEBI:37568"/>
        <dbReference type="ChEBI" id="CHEBI:63528"/>
        <dbReference type="EC" id="3.6.1.9"/>
    </reaction>
</comment>
<protein>
    <recommendedName>
        <fullName evidence="4">dTTP/UTP pyrophosphatase</fullName>
        <shortName evidence="4">dTTPase/UTPase</shortName>
        <ecNumber evidence="4">3.6.1.9</ecNumber>
    </recommendedName>
    <alternativeName>
        <fullName evidence="4">Nucleoside triphosphate pyrophosphatase</fullName>
    </alternativeName>
    <alternativeName>
        <fullName evidence="4">Nucleotide pyrophosphatase</fullName>
        <shortName evidence="4">Nucleotide PPase</shortName>
    </alternativeName>
</protein>
<comment type="similarity">
    <text evidence="4">Belongs to the Maf family. YhdE subfamily.</text>
</comment>
<gene>
    <name evidence="5" type="ORF">GCM10023333_39840</name>
</gene>
<dbReference type="PANTHER" id="PTHR43213:SF5">
    <property type="entry name" value="BIFUNCTIONAL DTTP_UTP PYROPHOSPHATASE_METHYLTRANSFERASE PROTEIN-RELATED"/>
    <property type="match status" value="1"/>
</dbReference>
<evidence type="ECO:0000313" key="6">
    <source>
        <dbReference type="Proteomes" id="UP001499988"/>
    </source>
</evidence>
<comment type="catalytic activity">
    <reaction evidence="4">
        <text>UTP + H2O = UMP + diphosphate + H(+)</text>
        <dbReference type="Rhea" id="RHEA:29395"/>
        <dbReference type="ChEBI" id="CHEBI:15377"/>
        <dbReference type="ChEBI" id="CHEBI:15378"/>
        <dbReference type="ChEBI" id="CHEBI:33019"/>
        <dbReference type="ChEBI" id="CHEBI:46398"/>
        <dbReference type="ChEBI" id="CHEBI:57865"/>
        <dbReference type="EC" id="3.6.1.9"/>
    </reaction>
</comment>
<keyword evidence="2 4" id="KW-0378">Hydrolase</keyword>
<comment type="cofactor">
    <cofactor evidence="1 4">
        <name>a divalent metal cation</name>
        <dbReference type="ChEBI" id="CHEBI:60240"/>
    </cofactor>
</comment>
<evidence type="ECO:0000256" key="4">
    <source>
        <dbReference type="HAMAP-Rule" id="MF_00528"/>
    </source>
</evidence>
<organism evidence="5 6">
    <name type="scientific">Ferrimonas pelagia</name>
    <dbReference type="NCBI Taxonomy" id="1177826"/>
    <lineage>
        <taxon>Bacteria</taxon>
        <taxon>Pseudomonadati</taxon>
        <taxon>Pseudomonadota</taxon>
        <taxon>Gammaproteobacteria</taxon>
        <taxon>Alteromonadales</taxon>
        <taxon>Ferrimonadaceae</taxon>
        <taxon>Ferrimonas</taxon>
    </lineage>
</organism>
<evidence type="ECO:0000313" key="5">
    <source>
        <dbReference type="EMBL" id="GAA4901790.1"/>
    </source>
</evidence>
<dbReference type="PIRSF" id="PIRSF006305">
    <property type="entry name" value="Maf"/>
    <property type="match status" value="1"/>
</dbReference>
<dbReference type="PANTHER" id="PTHR43213">
    <property type="entry name" value="BIFUNCTIONAL DTTP/UTP PYROPHOSPHATASE/METHYLTRANSFERASE PROTEIN-RELATED"/>
    <property type="match status" value="1"/>
</dbReference>
<dbReference type="CDD" id="cd00555">
    <property type="entry name" value="Maf"/>
    <property type="match status" value="1"/>
</dbReference>
<comment type="caution">
    <text evidence="5">The sequence shown here is derived from an EMBL/GenBank/DDBJ whole genome shotgun (WGS) entry which is preliminary data.</text>
</comment>
<dbReference type="Pfam" id="PF02545">
    <property type="entry name" value="Maf"/>
    <property type="match status" value="1"/>
</dbReference>
<comment type="subcellular location">
    <subcellularLocation>
        <location evidence="4">Cytoplasm</location>
    </subcellularLocation>
</comment>
<dbReference type="SUPFAM" id="SSF52972">
    <property type="entry name" value="ITPase-like"/>
    <property type="match status" value="1"/>
</dbReference>
<dbReference type="Proteomes" id="UP001499988">
    <property type="component" value="Unassembled WGS sequence"/>
</dbReference>
<name>A0ABP9FJ99_9GAMM</name>
<accession>A0ABP9FJ99</accession>
<feature type="active site" description="Proton acceptor" evidence="4">
    <location>
        <position position="75"/>
    </location>
</feature>
<reference evidence="6" key="1">
    <citation type="journal article" date="2019" name="Int. J. Syst. Evol. Microbiol.">
        <title>The Global Catalogue of Microorganisms (GCM) 10K type strain sequencing project: providing services to taxonomists for standard genome sequencing and annotation.</title>
        <authorList>
            <consortium name="The Broad Institute Genomics Platform"/>
            <consortium name="The Broad Institute Genome Sequencing Center for Infectious Disease"/>
            <person name="Wu L."/>
            <person name="Ma J."/>
        </authorList>
    </citation>
    <scope>NUCLEOTIDE SEQUENCE [LARGE SCALE GENOMIC DNA]</scope>
    <source>
        <strain evidence="6">JCM 18401</strain>
    </source>
</reference>
<evidence type="ECO:0000256" key="2">
    <source>
        <dbReference type="ARBA" id="ARBA00022801"/>
    </source>
</evidence>
<feature type="site" description="Important for substrate specificity" evidence="4">
    <location>
        <position position="158"/>
    </location>
</feature>
<dbReference type="NCBIfam" id="TIGR00172">
    <property type="entry name" value="maf"/>
    <property type="match status" value="1"/>
</dbReference>
<keyword evidence="4" id="KW-0963">Cytoplasm</keyword>
<dbReference type="InterPro" id="IPR003697">
    <property type="entry name" value="Maf-like"/>
</dbReference>
<dbReference type="EC" id="3.6.1.9" evidence="4"/>
<evidence type="ECO:0000256" key="1">
    <source>
        <dbReference type="ARBA" id="ARBA00001968"/>
    </source>
</evidence>
<dbReference type="InterPro" id="IPR029001">
    <property type="entry name" value="ITPase-like_fam"/>
</dbReference>
<proteinExistence type="inferred from homology"/>
<dbReference type="Gene3D" id="3.90.950.10">
    <property type="match status" value="1"/>
</dbReference>
<comment type="caution">
    <text evidence="4">Lacks conserved residue(s) required for the propagation of feature annotation.</text>
</comment>
<keyword evidence="3 4" id="KW-0546">Nucleotide metabolism</keyword>